<proteinExistence type="predicted"/>
<dbReference type="Proteomes" id="UP000245697">
    <property type="component" value="Unassembled WGS sequence"/>
</dbReference>
<dbReference type="Gene3D" id="2.50.20.20">
    <property type="match status" value="1"/>
</dbReference>
<dbReference type="OrthoDB" id="3389388at2"/>
<reference evidence="2 3" key="1">
    <citation type="submission" date="2018-05" db="EMBL/GenBank/DDBJ databases">
        <title>Genomic Encyclopedia of Archaeal and Bacterial Type Strains, Phase II (KMG-II): from individual species to whole genera.</title>
        <authorList>
            <person name="Goeker M."/>
        </authorList>
    </citation>
    <scope>NUCLEOTIDE SEQUENCE [LARGE SCALE GENOMIC DNA]</scope>
    <source>
        <strain evidence="2 3">DSM 45184</strain>
    </source>
</reference>
<dbReference type="PROSITE" id="PS51257">
    <property type="entry name" value="PROKAR_LIPOPROTEIN"/>
    <property type="match status" value="1"/>
</dbReference>
<protein>
    <recommendedName>
        <fullName evidence="4">Lipoprotein LprG</fullName>
    </recommendedName>
</protein>
<feature type="signal peptide" evidence="1">
    <location>
        <begin position="1"/>
        <end position="22"/>
    </location>
</feature>
<evidence type="ECO:0008006" key="4">
    <source>
        <dbReference type="Google" id="ProtNLM"/>
    </source>
</evidence>
<evidence type="ECO:0000256" key="1">
    <source>
        <dbReference type="SAM" id="SignalP"/>
    </source>
</evidence>
<keyword evidence="1" id="KW-0732">Signal</keyword>
<organism evidence="2 3">
    <name type="scientific">Actinoplanes xinjiangensis</name>
    <dbReference type="NCBI Taxonomy" id="512350"/>
    <lineage>
        <taxon>Bacteria</taxon>
        <taxon>Bacillati</taxon>
        <taxon>Actinomycetota</taxon>
        <taxon>Actinomycetes</taxon>
        <taxon>Micromonosporales</taxon>
        <taxon>Micromonosporaceae</taxon>
        <taxon>Actinoplanes</taxon>
    </lineage>
</organism>
<feature type="chain" id="PRO_5038967816" description="Lipoprotein LprG" evidence="1">
    <location>
        <begin position="23"/>
        <end position="262"/>
    </location>
</feature>
<sequence>MNVLTKRLALTGALLIAGAGLSGCGATGTVQETVEQVSAATTLAKGVPGSATPAFRYSVKGAQQSFTGVLDAPNKSVTSDFFEKIPDSDMTLTMRFLVIEKQAWAKISFDNAPAGAGLPKFPKKWMKLDRGRLSKDSSEDLTYAGETDPGFVSTLLTAGADLKETGSGTYAGTTDLTRATDAEIVDADTLKALGAKAKAVPLEVTLDGEGRVIKAVVRIPAAGKAKASTYEVVYDQYGKASPITAPSGAVAAPADAYELLNG</sequence>
<keyword evidence="3" id="KW-1185">Reference proteome</keyword>
<gene>
    <name evidence="2" type="ORF">BC793_110169</name>
</gene>
<evidence type="ECO:0000313" key="2">
    <source>
        <dbReference type="EMBL" id="PWK46176.1"/>
    </source>
</evidence>
<evidence type="ECO:0000313" key="3">
    <source>
        <dbReference type="Proteomes" id="UP000245697"/>
    </source>
</evidence>
<dbReference type="RefSeq" id="WP_109595592.1">
    <property type="nucleotide sequence ID" value="NZ_BONA01000054.1"/>
</dbReference>
<comment type="caution">
    <text evidence="2">The sequence shown here is derived from an EMBL/GenBank/DDBJ whole genome shotgun (WGS) entry which is preliminary data.</text>
</comment>
<name>A0A316FEU6_9ACTN</name>
<accession>A0A316FEU6</accession>
<dbReference type="EMBL" id="QGGR01000010">
    <property type="protein sequence ID" value="PWK46176.1"/>
    <property type="molecule type" value="Genomic_DNA"/>
</dbReference>
<dbReference type="AlphaFoldDB" id="A0A316FEU6"/>